<evidence type="ECO:0000313" key="4">
    <source>
        <dbReference type="Proteomes" id="UP000189670"/>
    </source>
</evidence>
<evidence type="ECO:0000256" key="2">
    <source>
        <dbReference type="ARBA" id="ARBA00022573"/>
    </source>
</evidence>
<organism evidence="3 4">
    <name type="scientific">Candidatus Magnetoglobus multicellularis str. Araruama</name>
    <dbReference type="NCBI Taxonomy" id="890399"/>
    <lineage>
        <taxon>Bacteria</taxon>
        <taxon>Pseudomonadati</taxon>
        <taxon>Thermodesulfobacteriota</taxon>
        <taxon>Desulfobacteria</taxon>
        <taxon>Desulfobacterales</taxon>
        <taxon>Desulfobacteraceae</taxon>
        <taxon>Candidatus Magnetoglobus</taxon>
    </lineage>
</organism>
<dbReference type="Proteomes" id="UP000189670">
    <property type="component" value="Unassembled WGS sequence"/>
</dbReference>
<dbReference type="InterPro" id="IPR014776">
    <property type="entry name" value="4pyrrole_Mease_sub2"/>
</dbReference>
<evidence type="ECO:0000256" key="1">
    <source>
        <dbReference type="ARBA" id="ARBA00004953"/>
    </source>
</evidence>
<comment type="caution">
    <text evidence="3">The sequence shown here is derived from an EMBL/GenBank/DDBJ whole genome shotgun (WGS) entry which is preliminary data.</text>
</comment>
<keyword evidence="2" id="KW-0169">Cobalamin biosynthesis</keyword>
<dbReference type="AlphaFoldDB" id="A0A1V1NXN0"/>
<dbReference type="PANTHER" id="PTHR43467">
    <property type="entry name" value="COBALT-PRECORRIN-2 C(20)-METHYLTRANSFERASE"/>
    <property type="match status" value="1"/>
</dbReference>
<proteinExistence type="predicted"/>
<protein>
    <submittedName>
        <fullName evidence="3">Uncharacterized protein</fullName>
    </submittedName>
</protein>
<dbReference type="EMBL" id="ATBP01001436">
    <property type="protein sequence ID" value="ETR67340.1"/>
    <property type="molecule type" value="Genomic_DNA"/>
</dbReference>
<gene>
    <name evidence="3" type="ORF">OMM_11711</name>
</gene>
<accession>A0A1V1NXN0</accession>
<dbReference type="PANTHER" id="PTHR43467:SF2">
    <property type="entry name" value="COBALT-PRECORRIN-2 C(20)-METHYLTRANSFERASE"/>
    <property type="match status" value="1"/>
</dbReference>
<reference evidence="4" key="1">
    <citation type="submission" date="2012-11" db="EMBL/GenBank/DDBJ databases">
        <authorList>
            <person name="Lucero-Rivera Y.E."/>
            <person name="Tovar-Ramirez D."/>
        </authorList>
    </citation>
    <scope>NUCLEOTIDE SEQUENCE [LARGE SCALE GENOMIC DNA]</scope>
    <source>
        <strain evidence="4">Araruama</strain>
    </source>
</reference>
<name>A0A1V1NXN0_9BACT</name>
<dbReference type="GO" id="GO:0009236">
    <property type="term" value="P:cobalamin biosynthetic process"/>
    <property type="evidence" value="ECO:0007669"/>
    <property type="project" value="UniProtKB-KW"/>
</dbReference>
<sequence>MNVPLVEGDESLLITSGVRGGQELRKYASCIENVVLLKTYKHTDDINQALTEAELIQNSFGISKCGRVGEEIIYDIREFEKRKPNYWSLIIAKRNKK</sequence>
<dbReference type="Gene3D" id="3.30.950.10">
    <property type="entry name" value="Methyltransferase, Cobalt-precorrin-4 Transmethylase, Domain 2"/>
    <property type="match status" value="1"/>
</dbReference>
<dbReference type="GO" id="GO:0008168">
    <property type="term" value="F:methyltransferase activity"/>
    <property type="evidence" value="ECO:0007669"/>
    <property type="project" value="InterPro"/>
</dbReference>
<comment type="pathway">
    <text evidence="1">Cofactor biosynthesis; adenosylcobalamin biosynthesis.</text>
</comment>
<evidence type="ECO:0000313" key="3">
    <source>
        <dbReference type="EMBL" id="ETR67340.1"/>
    </source>
</evidence>